<feature type="transmembrane region" description="Helical" evidence="1">
    <location>
        <begin position="6"/>
        <end position="26"/>
    </location>
</feature>
<gene>
    <name evidence="2" type="ORF">HGT73_00895</name>
</gene>
<dbReference type="InterPro" id="IPR016958">
    <property type="entry name" value="UCP030798"/>
</dbReference>
<reference evidence="2 3" key="1">
    <citation type="submission" date="2020-04" db="EMBL/GenBank/DDBJ databases">
        <title>Genome sequencing of Rosenbergiella species.</title>
        <authorList>
            <person name="Alvarez-Perez S."/>
            <person name="Lievens B."/>
        </authorList>
    </citation>
    <scope>NUCLEOTIDE SEQUENCE [LARGE SCALE GENOMIC DNA]</scope>
    <source>
        <strain evidence="2 3">CdVSA20.1</strain>
    </source>
</reference>
<evidence type="ECO:0000313" key="3">
    <source>
        <dbReference type="Proteomes" id="UP000786875"/>
    </source>
</evidence>
<keyword evidence="1" id="KW-0812">Transmembrane</keyword>
<accession>A0ABS5T1A4</accession>
<evidence type="ECO:0000313" key="2">
    <source>
        <dbReference type="EMBL" id="MBT0725952.1"/>
    </source>
</evidence>
<keyword evidence="1" id="KW-0472">Membrane</keyword>
<dbReference type="EMBL" id="JABBFO010000001">
    <property type="protein sequence ID" value="MBT0725952.1"/>
    <property type="molecule type" value="Genomic_DNA"/>
</dbReference>
<comment type="caution">
    <text evidence="2">The sequence shown here is derived from an EMBL/GenBank/DDBJ whole genome shotgun (WGS) entry which is preliminary data.</text>
</comment>
<keyword evidence="1" id="KW-1133">Transmembrane helix</keyword>
<feature type="transmembrane region" description="Helical" evidence="1">
    <location>
        <begin position="38"/>
        <end position="61"/>
    </location>
</feature>
<evidence type="ECO:0000256" key="1">
    <source>
        <dbReference type="SAM" id="Phobius"/>
    </source>
</evidence>
<dbReference type="Pfam" id="PF15940">
    <property type="entry name" value="YjcB"/>
    <property type="match status" value="1"/>
</dbReference>
<proteinExistence type="predicted"/>
<name>A0ABS5T1A4_9GAMM</name>
<protein>
    <recommendedName>
        <fullName evidence="4">YjcB-like protein</fullName>
    </recommendedName>
</protein>
<evidence type="ECO:0008006" key="4">
    <source>
        <dbReference type="Google" id="ProtNLM"/>
    </source>
</evidence>
<sequence length="95" mass="10442">MTTFATSLLIMRWGLVSAGLMYMASAMKIKCQQRSLKAASVAFSGLGLCTSCWFVISLFGIDLTMQNWQSIANVATDAFNYALQQSPDIYISNNL</sequence>
<dbReference type="RefSeq" id="WP_214211754.1">
    <property type="nucleotide sequence ID" value="NZ_JABBFO010000001.1"/>
</dbReference>
<dbReference type="Proteomes" id="UP000786875">
    <property type="component" value="Unassembled WGS sequence"/>
</dbReference>
<keyword evidence="3" id="KW-1185">Reference proteome</keyword>
<organism evidence="2 3">
    <name type="scientific">Rosenbergiella australiborealis</name>
    <dbReference type="NCBI Taxonomy" id="1544696"/>
    <lineage>
        <taxon>Bacteria</taxon>
        <taxon>Pseudomonadati</taxon>
        <taxon>Pseudomonadota</taxon>
        <taxon>Gammaproteobacteria</taxon>
        <taxon>Enterobacterales</taxon>
        <taxon>Erwiniaceae</taxon>
        <taxon>Rosenbergiella</taxon>
    </lineage>
</organism>